<dbReference type="EMBL" id="VNIQ01000002">
    <property type="protein sequence ID" value="TYQ05993.1"/>
    <property type="molecule type" value="Genomic_DNA"/>
</dbReference>
<dbReference type="AlphaFoldDB" id="A0A652YSD8"/>
<evidence type="ECO:0000256" key="1">
    <source>
        <dbReference type="ARBA" id="ARBA00004370"/>
    </source>
</evidence>
<name>A0A652YSD8_NOCGL</name>
<dbReference type="GO" id="GO:0016020">
    <property type="term" value="C:membrane"/>
    <property type="evidence" value="ECO:0007669"/>
    <property type="project" value="UniProtKB-SubCell"/>
</dbReference>
<keyword evidence="2 4" id="KW-0472">Membrane</keyword>
<comment type="caution">
    <text evidence="5">The sequence shown here is derived from an EMBL/GenBank/DDBJ whole genome shotgun (WGS) entry which is preliminary data.</text>
</comment>
<keyword evidence="4" id="KW-1133">Transmembrane helix</keyword>
<organism evidence="5">
    <name type="scientific">Nocardia globerula</name>
    <dbReference type="NCBI Taxonomy" id="1818"/>
    <lineage>
        <taxon>Bacteria</taxon>
        <taxon>Bacillati</taxon>
        <taxon>Actinomycetota</taxon>
        <taxon>Actinomycetes</taxon>
        <taxon>Mycobacteriales</taxon>
        <taxon>Nocardiaceae</taxon>
        <taxon>Nocardia</taxon>
    </lineage>
</organism>
<evidence type="ECO:0000313" key="5">
    <source>
        <dbReference type="EMBL" id="TYQ05993.1"/>
    </source>
</evidence>
<evidence type="ECO:0000256" key="3">
    <source>
        <dbReference type="SAM" id="MobiDB-lite"/>
    </source>
</evidence>
<proteinExistence type="predicted"/>
<keyword evidence="4" id="KW-0812">Transmembrane</keyword>
<gene>
    <name evidence="5" type="ORF">FNL38_102122</name>
</gene>
<feature type="transmembrane region" description="Helical" evidence="4">
    <location>
        <begin position="35"/>
        <end position="56"/>
    </location>
</feature>
<dbReference type="PANTHER" id="PTHR37042">
    <property type="entry name" value="OUTER MEMBRANE PROTEIN RV1973"/>
    <property type="match status" value="1"/>
</dbReference>
<comment type="subcellular location">
    <subcellularLocation>
        <location evidence="1">Membrane</location>
    </subcellularLocation>
</comment>
<accession>A0A652YSD8</accession>
<feature type="region of interest" description="Disordered" evidence="3">
    <location>
        <begin position="1"/>
        <end position="25"/>
    </location>
</feature>
<reference evidence="5" key="1">
    <citation type="submission" date="2019-07" db="EMBL/GenBank/DDBJ databases">
        <title>Genomic Encyclopedia of Type Strains, Phase IV (KMG-IV): sequencing the most valuable type-strain genomes for metagenomic binning, comparative biology and taxonomic classification.</title>
        <authorList>
            <person name="Goeker M."/>
        </authorList>
    </citation>
    <scope>NUCLEOTIDE SEQUENCE</scope>
    <source>
        <strain evidence="5">DSM 44596</strain>
    </source>
</reference>
<dbReference type="PANTHER" id="PTHR37042:SF4">
    <property type="entry name" value="OUTER MEMBRANE PROTEIN RV1973"/>
    <property type="match status" value="1"/>
</dbReference>
<evidence type="ECO:0000256" key="2">
    <source>
        <dbReference type="ARBA" id="ARBA00023136"/>
    </source>
</evidence>
<protein>
    <submittedName>
        <fullName evidence="5">Mce-associated membrane protein</fullName>
    </submittedName>
</protein>
<sequence>MAPAESTLMDKTEQESGDQPDRPSLLRRLKTPRTALTAVLALALVAAVAAWGFQMYSESQDNTLRQEALDTAREYSVIMSSFDYQDLDANKDSIASMSTDEFAGTYRTMVDSLRDVVAGGQGQATATAAHVGIESMDSSSATVLVFVDQEAKNVAAPQGNAQKYRMVISMVRSNDQWLVSNVETK</sequence>
<evidence type="ECO:0000256" key="4">
    <source>
        <dbReference type="SAM" id="Phobius"/>
    </source>
</evidence>